<protein>
    <recommendedName>
        <fullName evidence="4">Large ribosomal subunit protein uL23</fullName>
    </recommendedName>
</protein>
<evidence type="ECO:0000256" key="1">
    <source>
        <dbReference type="ARBA" id="ARBA00006700"/>
    </source>
</evidence>
<keyword evidence="2 4" id="KW-0689">Ribosomal protein</keyword>
<gene>
    <name evidence="4" type="primary">rplW</name>
    <name evidence="5" type="ORF">A2672_01675</name>
</gene>
<dbReference type="Proteomes" id="UP000178065">
    <property type="component" value="Unassembled WGS sequence"/>
</dbReference>
<dbReference type="GO" id="GO:0019843">
    <property type="term" value="F:rRNA binding"/>
    <property type="evidence" value="ECO:0007669"/>
    <property type="project" value="UniProtKB-UniRule"/>
</dbReference>
<evidence type="ECO:0000256" key="2">
    <source>
        <dbReference type="ARBA" id="ARBA00022980"/>
    </source>
</evidence>
<organism evidence="5 6">
    <name type="scientific">Candidatus Wildermuthbacteria bacterium RIFCSPHIGHO2_01_FULL_49_22b</name>
    <dbReference type="NCBI Taxonomy" id="1802448"/>
    <lineage>
        <taxon>Bacteria</taxon>
        <taxon>Candidatus Wildermuthiibacteriota</taxon>
    </lineage>
</organism>
<evidence type="ECO:0000313" key="6">
    <source>
        <dbReference type="Proteomes" id="UP000178065"/>
    </source>
</evidence>
<keyword evidence="3 4" id="KW-0687">Ribonucleoprotein</keyword>
<dbReference type="AlphaFoldDB" id="A0A1G2QW94"/>
<comment type="similarity">
    <text evidence="1 4">Belongs to the universal ribosomal protein uL23 family.</text>
</comment>
<name>A0A1G2QW94_9BACT</name>
<dbReference type="Pfam" id="PF00276">
    <property type="entry name" value="Ribosomal_L23"/>
    <property type="match status" value="1"/>
</dbReference>
<dbReference type="SUPFAM" id="SSF54189">
    <property type="entry name" value="Ribosomal proteins S24e, L23 and L15e"/>
    <property type="match status" value="1"/>
</dbReference>
<evidence type="ECO:0000256" key="3">
    <source>
        <dbReference type="ARBA" id="ARBA00023274"/>
    </source>
</evidence>
<dbReference type="STRING" id="1802448.A2672_01675"/>
<dbReference type="GO" id="GO:0006412">
    <property type="term" value="P:translation"/>
    <property type="evidence" value="ECO:0007669"/>
    <property type="project" value="UniProtKB-UniRule"/>
</dbReference>
<dbReference type="GO" id="GO:1990904">
    <property type="term" value="C:ribonucleoprotein complex"/>
    <property type="evidence" value="ECO:0007669"/>
    <property type="project" value="UniProtKB-KW"/>
</dbReference>
<sequence>MPGVLRNPHVTEKAGLGAGKGNYVFRVHPQANKGLVRQAVESLYGVQVQSVHLTRKPAKRVRIGRRQRVKPGLKKAVVQLKAGQTIETISR</sequence>
<evidence type="ECO:0000313" key="5">
    <source>
        <dbReference type="EMBL" id="OHA64885.1"/>
    </source>
</evidence>
<comment type="function">
    <text evidence="4">One of the early assembly proteins it binds 23S rRNA. One of the proteins that surrounds the polypeptide exit tunnel on the outside of the ribosome. Forms the main docking site for trigger factor binding to the ribosome.</text>
</comment>
<dbReference type="GO" id="GO:0005840">
    <property type="term" value="C:ribosome"/>
    <property type="evidence" value="ECO:0007669"/>
    <property type="project" value="UniProtKB-KW"/>
</dbReference>
<dbReference type="InterPro" id="IPR012677">
    <property type="entry name" value="Nucleotide-bd_a/b_plait_sf"/>
</dbReference>
<proteinExistence type="inferred from homology"/>
<dbReference type="HAMAP" id="MF_01369_B">
    <property type="entry name" value="Ribosomal_uL23_B"/>
    <property type="match status" value="1"/>
</dbReference>
<dbReference type="Gene3D" id="3.30.70.330">
    <property type="match status" value="1"/>
</dbReference>
<comment type="caution">
    <text evidence="5">The sequence shown here is derived from an EMBL/GenBank/DDBJ whole genome shotgun (WGS) entry which is preliminary data.</text>
</comment>
<evidence type="ECO:0000256" key="4">
    <source>
        <dbReference type="HAMAP-Rule" id="MF_01369"/>
    </source>
</evidence>
<keyword evidence="4" id="KW-0699">rRNA-binding</keyword>
<reference evidence="5 6" key="1">
    <citation type="journal article" date="2016" name="Nat. Commun.">
        <title>Thousands of microbial genomes shed light on interconnected biogeochemical processes in an aquifer system.</title>
        <authorList>
            <person name="Anantharaman K."/>
            <person name="Brown C.T."/>
            <person name="Hug L.A."/>
            <person name="Sharon I."/>
            <person name="Castelle C.J."/>
            <person name="Probst A.J."/>
            <person name="Thomas B.C."/>
            <person name="Singh A."/>
            <person name="Wilkins M.J."/>
            <person name="Karaoz U."/>
            <person name="Brodie E.L."/>
            <person name="Williams K.H."/>
            <person name="Hubbard S.S."/>
            <person name="Banfield J.F."/>
        </authorList>
    </citation>
    <scope>NUCLEOTIDE SEQUENCE [LARGE SCALE GENOMIC DNA]</scope>
</reference>
<dbReference type="InterPro" id="IPR013025">
    <property type="entry name" value="Ribosomal_uL23-like"/>
</dbReference>
<dbReference type="InterPro" id="IPR012678">
    <property type="entry name" value="Ribosomal_uL23/eL15/eS24_sf"/>
</dbReference>
<dbReference type="EMBL" id="MHTT01000027">
    <property type="protein sequence ID" value="OHA64885.1"/>
    <property type="molecule type" value="Genomic_DNA"/>
</dbReference>
<comment type="subunit">
    <text evidence="4">Part of the 50S ribosomal subunit. Contacts protein L29, and trigger factor when it is bound to the ribosome.</text>
</comment>
<keyword evidence="4" id="KW-0694">RNA-binding</keyword>
<accession>A0A1G2QW94</accession>
<dbReference type="GO" id="GO:0003735">
    <property type="term" value="F:structural constituent of ribosome"/>
    <property type="evidence" value="ECO:0007669"/>
    <property type="project" value="InterPro"/>
</dbReference>